<keyword evidence="3" id="KW-1185">Reference proteome</keyword>
<dbReference type="PANTHER" id="PTHR24414:SF23">
    <property type="entry name" value="F-BOX_KELCH-REPEAT PROTEIN SKIP6"/>
    <property type="match status" value="1"/>
</dbReference>
<organism evidence="2 3">
    <name type="scientific">Lithocarpus litseifolius</name>
    <dbReference type="NCBI Taxonomy" id="425828"/>
    <lineage>
        <taxon>Eukaryota</taxon>
        <taxon>Viridiplantae</taxon>
        <taxon>Streptophyta</taxon>
        <taxon>Embryophyta</taxon>
        <taxon>Tracheophyta</taxon>
        <taxon>Spermatophyta</taxon>
        <taxon>Magnoliopsida</taxon>
        <taxon>eudicotyledons</taxon>
        <taxon>Gunneridae</taxon>
        <taxon>Pentapetalae</taxon>
        <taxon>rosids</taxon>
        <taxon>fabids</taxon>
        <taxon>Fagales</taxon>
        <taxon>Fagaceae</taxon>
        <taxon>Lithocarpus</taxon>
    </lineage>
</organism>
<reference evidence="2 3" key="1">
    <citation type="submission" date="2024-01" db="EMBL/GenBank/DDBJ databases">
        <title>A telomere-to-telomere, gap-free genome of sweet tea (Lithocarpus litseifolius).</title>
        <authorList>
            <person name="Zhou J."/>
        </authorList>
    </citation>
    <scope>NUCLEOTIDE SEQUENCE [LARGE SCALE GENOMIC DNA]</scope>
    <source>
        <strain evidence="2">Zhou-2022a</strain>
        <tissue evidence="2">Leaf</tissue>
    </source>
</reference>
<protein>
    <recommendedName>
        <fullName evidence="1">FKB95-like N-terminal Kelch domain-containing protein</fullName>
    </recommendedName>
</protein>
<evidence type="ECO:0000313" key="3">
    <source>
        <dbReference type="Proteomes" id="UP001459277"/>
    </source>
</evidence>
<dbReference type="PANTHER" id="PTHR24414">
    <property type="entry name" value="F-BOX/KELCH-REPEAT PROTEIN SKIP4"/>
    <property type="match status" value="1"/>
</dbReference>
<gene>
    <name evidence="2" type="ORF">SO802_027811</name>
</gene>
<dbReference type="Gene3D" id="2.120.10.80">
    <property type="entry name" value="Kelch-type beta propeller"/>
    <property type="match status" value="1"/>
</dbReference>
<feature type="domain" description="FKB95-like N-terminal Kelch" evidence="1">
    <location>
        <begin position="130"/>
        <end position="276"/>
    </location>
</feature>
<comment type="caution">
    <text evidence="2">The sequence shown here is derived from an EMBL/GenBank/DDBJ whole genome shotgun (WGS) entry which is preliminary data.</text>
</comment>
<dbReference type="AlphaFoldDB" id="A0AAW2BR15"/>
<dbReference type="EMBL" id="JAZDWU010000010">
    <property type="protein sequence ID" value="KAK9987572.1"/>
    <property type="molecule type" value="Genomic_DNA"/>
</dbReference>
<accession>A0AAW2BR15</accession>
<dbReference type="InterPro" id="IPR015915">
    <property type="entry name" value="Kelch-typ_b-propeller"/>
</dbReference>
<sequence length="444" mass="51032">MEEENDWAVSNLGETDICVLGKYNTDKHVKFYRIKVPDSEACPPPSYFSSPLFKLKKKKKQFSPKKLSPLSLKFKKKKKKGKPWPSKYFAVLGNHLYAVGGEIKTRKKDVLDIPEDYSEDEDVSYSMDIETKDVWILDFTSPHKGWKAGPPMNFRRCDPQMVVVDGKLFVFGGLRFKPKGNSGWMEVFDPLSQTWESLPNPPSYIGDEEDILHAVLEAKHEIVVARPRDSGNANFYSYNVVGGFWKNLEPKPSKRALCCDGRAVVVGNTLYWATFLSRESEHCTLYSHNLEKNVWLQECLCTSKILGEYEFLDASFRPGFLHLCEKKFCLILRSGYPTPEDPFLISITHSRNLCVNVLTVVKLAGMADVDHQKRNERDPACFKNAALPDSEVKGTQQSIKLEKEIRVSIWWRMGKSGLVLWLRERDARDEWPSQFTEREEIEIL</sequence>
<dbReference type="InterPro" id="IPR050354">
    <property type="entry name" value="F-box/kelch-repeat_ARATH"/>
</dbReference>
<dbReference type="Pfam" id="PF25210">
    <property type="entry name" value="Kelch_FKB95"/>
    <property type="match status" value="1"/>
</dbReference>
<name>A0AAW2BR15_9ROSI</name>
<evidence type="ECO:0000259" key="1">
    <source>
        <dbReference type="Pfam" id="PF25210"/>
    </source>
</evidence>
<evidence type="ECO:0000313" key="2">
    <source>
        <dbReference type="EMBL" id="KAK9987572.1"/>
    </source>
</evidence>
<dbReference type="Proteomes" id="UP001459277">
    <property type="component" value="Unassembled WGS sequence"/>
</dbReference>
<proteinExistence type="predicted"/>
<dbReference type="InterPro" id="IPR057499">
    <property type="entry name" value="Kelch_FKB95"/>
</dbReference>
<dbReference type="SUPFAM" id="SSF117281">
    <property type="entry name" value="Kelch motif"/>
    <property type="match status" value="1"/>
</dbReference>